<evidence type="ECO:0000256" key="1">
    <source>
        <dbReference type="ARBA" id="ARBA00004141"/>
    </source>
</evidence>
<dbReference type="PANTHER" id="PTHR23501:SF109">
    <property type="entry name" value="MAJOR FACILITATOR SUPERFAMILY (MFS) PROFILE DOMAIN-CONTAINING PROTEIN-RELATED"/>
    <property type="match status" value="1"/>
</dbReference>
<feature type="domain" description="VOC" evidence="9">
    <location>
        <begin position="1"/>
        <end position="118"/>
    </location>
</feature>
<dbReference type="PROSITE" id="PS51819">
    <property type="entry name" value="VOC"/>
    <property type="match status" value="1"/>
</dbReference>
<evidence type="ECO:0000256" key="3">
    <source>
        <dbReference type="ARBA" id="ARBA00022692"/>
    </source>
</evidence>
<feature type="transmembrane region" description="Helical" evidence="7">
    <location>
        <begin position="551"/>
        <end position="570"/>
    </location>
</feature>
<reference evidence="10 11" key="1">
    <citation type="submission" date="2017-03" db="EMBL/GenBank/DDBJ databases">
        <title>Genomes of endolithic fungi from Antarctica.</title>
        <authorList>
            <person name="Coleine C."/>
            <person name="Masonjones S."/>
            <person name="Stajich J.E."/>
        </authorList>
    </citation>
    <scope>NUCLEOTIDE SEQUENCE [LARGE SCALE GENOMIC DNA]</scope>
    <source>
        <strain evidence="10 11">CCFEE 6314</strain>
    </source>
</reference>
<dbReference type="PROSITE" id="PS50850">
    <property type="entry name" value="MFS"/>
    <property type="match status" value="1"/>
</dbReference>
<dbReference type="Gene3D" id="1.20.1250.20">
    <property type="entry name" value="MFS general substrate transporter like domains"/>
    <property type="match status" value="2"/>
</dbReference>
<dbReference type="PROSITE" id="PS00216">
    <property type="entry name" value="SUGAR_TRANSPORT_1"/>
    <property type="match status" value="1"/>
</dbReference>
<dbReference type="PANTHER" id="PTHR23501">
    <property type="entry name" value="MAJOR FACILITATOR SUPERFAMILY"/>
    <property type="match status" value="1"/>
</dbReference>
<dbReference type="AlphaFoldDB" id="A0A438NEU5"/>
<dbReference type="InterPro" id="IPR004360">
    <property type="entry name" value="Glyas_Fos-R_dOase_dom"/>
</dbReference>
<evidence type="ECO:0000259" key="8">
    <source>
        <dbReference type="PROSITE" id="PS50850"/>
    </source>
</evidence>
<dbReference type="InterPro" id="IPR005829">
    <property type="entry name" value="Sugar_transporter_CS"/>
</dbReference>
<comment type="subcellular location">
    <subcellularLocation>
        <location evidence="1">Membrane</location>
        <topology evidence="1">Multi-pass membrane protein</topology>
    </subcellularLocation>
</comment>
<feature type="transmembrane region" description="Helical" evidence="7">
    <location>
        <begin position="485"/>
        <end position="506"/>
    </location>
</feature>
<feature type="transmembrane region" description="Helical" evidence="7">
    <location>
        <begin position="343"/>
        <end position="365"/>
    </location>
</feature>
<sequence length="766" mass="84074">MVFDFDDTSKPMSAMGKFYCDFLGGEMVHENEVLAFITYDDEHHRIALAEIPHLKPKDPITCGLEHIAFTFDSLEALFLAYRQRKAKGMLPFWAVNHGLTISLYYNDPDGNILETQVDVFTENSAADEYMRSPAFAQNSIGVDFDPEDFIDRINKGEARESLQENIEVLPSESAVKPSKHRIGEEVLDSHIHDDHGDPHKAALEGADEETRVNWTTCAAVFFLGLTFLSSLGFTLNCFLSVATLVALQLQGSTNNVNWVAGGFSLSGSVAFAIAGQLSDYLGRKDVIVIGQAFLLLGHLTCATAQSFNQVIAGMVLLGVGTGICFVIFAGVSEILPNKWRSLGIAWIEVKIAILALFGPLIARALTDRATWRWIFILGDIVGVLALVGTLFFYHPPRRVFQDRTKREVLYELDYMGIFLYTAGVTLFLLGLGWAGIQHPWRSAAVIAPVVIGLVLFIFTFAWDFTRGPDTRPLFPYRLFRKFREFNSLIIIMFVSGLGHIACTTFIPQQILFVFTSNPITAGWYNVPAAVGGLFGGAVLGGLVPRMKHIPLQLLAANAIQALAGGLLALATPDRIAPGLFLHALVNVPVPFTWIIVIGYVTVGLHVPQRDIGLAYGLQGAMRYLGGAVGSTIFNTVLNDRLPKALPPRVLAAVVPLGYPAQDVGKLIAALQSRVPARIAPFPSDVVAAAQDAIRWGYSDAFAYVWYSSIPFFVIACVVSLWVLDPSPYFTNHTAVTAEGENPVSRFRRGHGHDDNRDWEAGQEKNP</sequence>
<evidence type="ECO:0000256" key="6">
    <source>
        <dbReference type="SAM" id="MobiDB-lite"/>
    </source>
</evidence>
<organism evidence="10 11">
    <name type="scientific">Exophiala mesophila</name>
    <name type="common">Black yeast-like fungus</name>
    <dbReference type="NCBI Taxonomy" id="212818"/>
    <lineage>
        <taxon>Eukaryota</taxon>
        <taxon>Fungi</taxon>
        <taxon>Dikarya</taxon>
        <taxon>Ascomycota</taxon>
        <taxon>Pezizomycotina</taxon>
        <taxon>Eurotiomycetes</taxon>
        <taxon>Chaetothyriomycetidae</taxon>
        <taxon>Chaetothyriales</taxon>
        <taxon>Herpotrichiellaceae</taxon>
        <taxon>Exophiala</taxon>
    </lineage>
</organism>
<dbReference type="InterPro" id="IPR010573">
    <property type="entry name" value="MFS_Str1/Tri12-like"/>
</dbReference>
<evidence type="ECO:0000313" key="11">
    <source>
        <dbReference type="Proteomes" id="UP000288859"/>
    </source>
</evidence>
<dbReference type="SUPFAM" id="SSF103473">
    <property type="entry name" value="MFS general substrate transporter"/>
    <property type="match status" value="2"/>
</dbReference>
<dbReference type="InterPro" id="IPR037523">
    <property type="entry name" value="VOC_core"/>
</dbReference>
<feature type="transmembrane region" description="Helical" evidence="7">
    <location>
        <begin position="220"/>
        <end position="249"/>
    </location>
</feature>
<feature type="transmembrane region" description="Helical" evidence="7">
    <location>
        <begin position="442"/>
        <end position="464"/>
    </location>
</feature>
<dbReference type="SUPFAM" id="SSF54593">
    <property type="entry name" value="Glyoxalase/Bleomycin resistance protein/Dihydroxybiphenyl dioxygenase"/>
    <property type="match status" value="1"/>
</dbReference>
<protein>
    <recommendedName>
        <fullName evidence="12">Major facilitator superfamily (MFS) profile domain-containing protein</fullName>
    </recommendedName>
</protein>
<evidence type="ECO:0000256" key="4">
    <source>
        <dbReference type="ARBA" id="ARBA00022989"/>
    </source>
</evidence>
<proteinExistence type="predicted"/>
<keyword evidence="2" id="KW-0813">Transport</keyword>
<dbReference type="CDD" id="cd06179">
    <property type="entry name" value="MFS_TRI12_like"/>
    <property type="match status" value="1"/>
</dbReference>
<dbReference type="Gene3D" id="3.10.180.10">
    <property type="entry name" value="2,3-Dihydroxybiphenyl 1,2-Dioxygenase, domain 1"/>
    <property type="match status" value="1"/>
</dbReference>
<feature type="transmembrane region" description="Helical" evidence="7">
    <location>
        <begin position="703"/>
        <end position="723"/>
    </location>
</feature>
<dbReference type="Pfam" id="PF06609">
    <property type="entry name" value="TRI12"/>
    <property type="match status" value="1"/>
</dbReference>
<dbReference type="OrthoDB" id="2587356at2759"/>
<feature type="transmembrane region" description="Helical" evidence="7">
    <location>
        <begin position="371"/>
        <end position="393"/>
    </location>
</feature>
<keyword evidence="5 7" id="KW-0472">Membrane</keyword>
<evidence type="ECO:0000256" key="7">
    <source>
        <dbReference type="SAM" id="Phobius"/>
    </source>
</evidence>
<accession>A0A438NEU5</accession>
<keyword evidence="4 7" id="KW-1133">Transmembrane helix</keyword>
<feature type="domain" description="Major facilitator superfamily (MFS) profile" evidence="8">
    <location>
        <begin position="218"/>
        <end position="727"/>
    </location>
</feature>
<dbReference type="Proteomes" id="UP000288859">
    <property type="component" value="Unassembled WGS sequence"/>
</dbReference>
<feature type="transmembrane region" description="Helical" evidence="7">
    <location>
        <begin position="590"/>
        <end position="607"/>
    </location>
</feature>
<dbReference type="GO" id="GO:0005886">
    <property type="term" value="C:plasma membrane"/>
    <property type="evidence" value="ECO:0007669"/>
    <property type="project" value="TreeGrafter"/>
</dbReference>
<dbReference type="VEuPathDB" id="FungiDB:PV10_05997"/>
<dbReference type="InterPro" id="IPR036259">
    <property type="entry name" value="MFS_trans_sf"/>
</dbReference>
<dbReference type="InterPro" id="IPR053791">
    <property type="entry name" value="MFS_Tri12-like"/>
</dbReference>
<feature type="region of interest" description="Disordered" evidence="6">
    <location>
        <begin position="740"/>
        <end position="766"/>
    </location>
</feature>
<dbReference type="InterPro" id="IPR029068">
    <property type="entry name" value="Glyas_Bleomycin-R_OHBP_Dase"/>
</dbReference>
<name>A0A438NEU5_EXOME</name>
<feature type="compositionally biased region" description="Basic and acidic residues" evidence="6">
    <location>
        <begin position="751"/>
        <end position="766"/>
    </location>
</feature>
<dbReference type="VEuPathDB" id="FungiDB:PV10_03931"/>
<evidence type="ECO:0000256" key="2">
    <source>
        <dbReference type="ARBA" id="ARBA00022448"/>
    </source>
</evidence>
<dbReference type="EMBL" id="NAJM01000005">
    <property type="protein sequence ID" value="RVX74255.1"/>
    <property type="molecule type" value="Genomic_DNA"/>
</dbReference>
<gene>
    <name evidence="10" type="ORF">B0A52_02087</name>
</gene>
<evidence type="ECO:0008006" key="12">
    <source>
        <dbReference type="Google" id="ProtNLM"/>
    </source>
</evidence>
<evidence type="ECO:0000313" key="10">
    <source>
        <dbReference type="EMBL" id="RVX74255.1"/>
    </source>
</evidence>
<feature type="transmembrane region" description="Helical" evidence="7">
    <location>
        <begin position="526"/>
        <end position="544"/>
    </location>
</feature>
<feature type="transmembrane region" description="Helical" evidence="7">
    <location>
        <begin position="311"/>
        <end position="331"/>
    </location>
</feature>
<feature type="transmembrane region" description="Helical" evidence="7">
    <location>
        <begin position="414"/>
        <end position="436"/>
    </location>
</feature>
<evidence type="ECO:0000259" key="9">
    <source>
        <dbReference type="PROSITE" id="PS51819"/>
    </source>
</evidence>
<dbReference type="GO" id="GO:0022857">
    <property type="term" value="F:transmembrane transporter activity"/>
    <property type="evidence" value="ECO:0007669"/>
    <property type="project" value="InterPro"/>
</dbReference>
<dbReference type="Pfam" id="PF00903">
    <property type="entry name" value="Glyoxalase"/>
    <property type="match status" value="1"/>
</dbReference>
<keyword evidence="3 7" id="KW-0812">Transmembrane</keyword>
<evidence type="ECO:0000256" key="5">
    <source>
        <dbReference type="ARBA" id="ARBA00023136"/>
    </source>
</evidence>
<comment type="caution">
    <text evidence="10">The sequence shown here is derived from an EMBL/GenBank/DDBJ whole genome shotgun (WGS) entry which is preliminary data.</text>
</comment>
<dbReference type="InterPro" id="IPR020846">
    <property type="entry name" value="MFS_dom"/>
</dbReference>
<feature type="transmembrane region" description="Helical" evidence="7">
    <location>
        <begin position="255"/>
        <end position="274"/>
    </location>
</feature>